<dbReference type="EMBL" id="CAJNOG010000916">
    <property type="protein sequence ID" value="CAF1382449.1"/>
    <property type="molecule type" value="Genomic_DNA"/>
</dbReference>
<evidence type="ECO:0000256" key="1">
    <source>
        <dbReference type="SAM" id="SignalP"/>
    </source>
</evidence>
<organism evidence="2 3">
    <name type="scientific">Adineta steineri</name>
    <dbReference type="NCBI Taxonomy" id="433720"/>
    <lineage>
        <taxon>Eukaryota</taxon>
        <taxon>Metazoa</taxon>
        <taxon>Spiralia</taxon>
        <taxon>Gnathifera</taxon>
        <taxon>Rotifera</taxon>
        <taxon>Eurotatoria</taxon>
        <taxon>Bdelloidea</taxon>
        <taxon>Adinetida</taxon>
        <taxon>Adinetidae</taxon>
        <taxon>Adineta</taxon>
    </lineage>
</organism>
<proteinExistence type="predicted"/>
<evidence type="ECO:0000313" key="2">
    <source>
        <dbReference type="EMBL" id="CAF1382449.1"/>
    </source>
</evidence>
<dbReference type="Proteomes" id="UP000663845">
    <property type="component" value="Unassembled WGS sequence"/>
</dbReference>
<feature type="signal peptide" evidence="1">
    <location>
        <begin position="1"/>
        <end position="17"/>
    </location>
</feature>
<dbReference type="Pfam" id="PF16477">
    <property type="entry name" value="DUF5054"/>
    <property type="match status" value="1"/>
</dbReference>
<protein>
    <submittedName>
        <fullName evidence="2">Uncharacterized protein</fullName>
    </submittedName>
</protein>
<accession>A0A815JPC7</accession>
<feature type="chain" id="PRO_5032890076" evidence="1">
    <location>
        <begin position="18"/>
        <end position="835"/>
    </location>
</feature>
<dbReference type="InterPro" id="IPR032482">
    <property type="entry name" value="DUF5054"/>
</dbReference>
<evidence type="ECO:0000313" key="3">
    <source>
        <dbReference type="Proteomes" id="UP000663845"/>
    </source>
</evidence>
<name>A0A815JPC7_9BILA</name>
<keyword evidence="1" id="KW-0732">Signal</keyword>
<sequence>MFAGILFLVISFLTASADNKVGANIPNLDGYYYMSIPDNDNQYVFNIDYSPSFNRHIVTVTGQSLAWATATINITNDTSIDLVCDNGNILSGIISYSTDLPTICWPKFKDFTCWKHLLSNITRIHVINMNHLDVGYNGIPTTGFINNILNIYFHQYFPRAAILAEQIRRISPYDTFVYTTHPWLLSMFFDCPSNLVLAGIQLKCPSKDELELIERAIRTGAITWHAGAMNMQYEWMDERALNQSLDLSVSLAKRFNVPVPCVISVRDVPGIPIAIIRSLNQYFSQYCSFKSMVTVGVNPAVTDVDVPKGVFRWGTSDDLSVLATWHVFGYPNNPGSTFGNPGGLSLDDLVIVPEIGIGLAFAFRTDNQGPPMSIAEIRQNHEILRQSYPNAQIISSSFQNFLEDIAGIAPDLELFDRDISDSWLQGIGSDPKRVQQYQALQRALATCFERKLCTTDDDQLVNASRYLIKIPEHTWGLPSLYDEINWSNKQFEKVVNTMQTYNNCRLAWLEQRKFFDLYLETVNDHPLYNLIQQELRSAFDNVKKPNLDHFKAVSPTETFILFAKSSNPIHVSFDKNLGSISNLSRSNTIYWTDKTSQLGTYVYITYNETDFDHLTDTYGNPGYDKPNSTVNANPASQVWLPSLKKFYRSRTDDNTFLALLNLDSTTTDLYGGFGEIWLTYKFLDETSLQLEWMGLNKTATRLAEASMIKFLLPMQPSCSLIQYDTKVDVQQATNKSSYFQRGVDTFSCQTSLSSKCFVTLNVKSYDAPIACPILQGKEPTALPFPAPGDSPPLDGMAYNLHNNVWDTNYIYWYPLVNGDESWRARFLITFDGSCS</sequence>
<gene>
    <name evidence="2" type="ORF">JYZ213_LOCUS36741</name>
</gene>
<reference evidence="2" key="1">
    <citation type="submission" date="2021-02" db="EMBL/GenBank/DDBJ databases">
        <authorList>
            <person name="Nowell W R."/>
        </authorList>
    </citation>
    <scope>NUCLEOTIDE SEQUENCE</scope>
</reference>
<comment type="caution">
    <text evidence="2">The sequence shown here is derived from an EMBL/GenBank/DDBJ whole genome shotgun (WGS) entry which is preliminary data.</text>
</comment>
<dbReference type="AlphaFoldDB" id="A0A815JPC7"/>